<name>A0AAV4QX44_CAEEX</name>
<accession>A0AAV4QX44</accession>
<keyword evidence="2" id="KW-1185">Reference proteome</keyword>
<proteinExistence type="predicted"/>
<dbReference type="Proteomes" id="UP001054945">
    <property type="component" value="Unassembled WGS sequence"/>
</dbReference>
<organism evidence="1 2">
    <name type="scientific">Caerostris extrusa</name>
    <name type="common">Bark spider</name>
    <name type="synonym">Caerostris bankana</name>
    <dbReference type="NCBI Taxonomy" id="172846"/>
    <lineage>
        <taxon>Eukaryota</taxon>
        <taxon>Metazoa</taxon>
        <taxon>Ecdysozoa</taxon>
        <taxon>Arthropoda</taxon>
        <taxon>Chelicerata</taxon>
        <taxon>Arachnida</taxon>
        <taxon>Araneae</taxon>
        <taxon>Araneomorphae</taxon>
        <taxon>Entelegynae</taxon>
        <taxon>Araneoidea</taxon>
        <taxon>Araneidae</taxon>
        <taxon>Caerostris</taxon>
    </lineage>
</organism>
<sequence length="155" mass="18022">MARILNNKRAAAMYLDDDVDVTNLGLETEAEKQMKTILEKQLKTHISIKEQFSQHRSFVSPSTYKSLTELVHGTCSMEKFQEVEKEQELHQELQRCGLSEQEITDYLHFKLGKPTVSHRLVNPSVVQEKISKIEEKILVHDKELLLPQSFKMLRN</sequence>
<evidence type="ECO:0000313" key="1">
    <source>
        <dbReference type="EMBL" id="GIY12641.1"/>
    </source>
</evidence>
<comment type="caution">
    <text evidence="1">The sequence shown here is derived from an EMBL/GenBank/DDBJ whole genome shotgun (WGS) entry which is preliminary data.</text>
</comment>
<gene>
    <name evidence="1" type="primary">RBM41</name>
    <name evidence="1" type="ORF">CEXT_268841</name>
</gene>
<reference evidence="1 2" key="1">
    <citation type="submission" date="2021-06" db="EMBL/GenBank/DDBJ databases">
        <title>Caerostris extrusa draft genome.</title>
        <authorList>
            <person name="Kono N."/>
            <person name="Arakawa K."/>
        </authorList>
    </citation>
    <scope>NUCLEOTIDE SEQUENCE [LARGE SCALE GENOMIC DNA]</scope>
</reference>
<protein>
    <submittedName>
        <fullName evidence="1">RNA-binding protein 41</fullName>
    </submittedName>
</protein>
<dbReference type="EMBL" id="BPLR01006822">
    <property type="protein sequence ID" value="GIY12641.1"/>
    <property type="molecule type" value="Genomic_DNA"/>
</dbReference>
<evidence type="ECO:0000313" key="2">
    <source>
        <dbReference type="Proteomes" id="UP001054945"/>
    </source>
</evidence>
<dbReference type="AlphaFoldDB" id="A0AAV4QX44"/>